<dbReference type="EMBL" id="MJIH01000008">
    <property type="protein sequence ID" value="OLR61707.1"/>
    <property type="molecule type" value="Genomic_DNA"/>
</dbReference>
<dbReference type="Pfam" id="PF18936">
    <property type="entry name" value="DUF5684"/>
    <property type="match status" value="1"/>
</dbReference>
<accession>A0A1U7LXI3</accession>
<proteinExistence type="predicted"/>
<organism evidence="2 3">
    <name type="scientific">Peptoniphilus porci</name>
    <dbReference type="NCBI Taxonomy" id="2652280"/>
    <lineage>
        <taxon>Bacteria</taxon>
        <taxon>Bacillati</taxon>
        <taxon>Bacillota</taxon>
        <taxon>Tissierellia</taxon>
        <taxon>Tissierellales</taxon>
        <taxon>Peptoniphilaceae</taxon>
        <taxon>Peptoniphilus</taxon>
    </lineage>
</organism>
<gene>
    <name evidence="2" type="ORF">BIV18_10060</name>
</gene>
<name>A0A1U7LXI3_9FIRM</name>
<protein>
    <submittedName>
        <fullName evidence="2">Uncharacterized protein</fullName>
    </submittedName>
</protein>
<feature type="transmembrane region" description="Helical" evidence="1">
    <location>
        <begin position="64"/>
        <end position="86"/>
    </location>
</feature>
<dbReference type="InterPro" id="IPR043739">
    <property type="entry name" value="DUF5684"/>
</dbReference>
<dbReference type="AlphaFoldDB" id="A0A1U7LXI3"/>
<feature type="transmembrane region" description="Helical" evidence="1">
    <location>
        <begin position="93"/>
        <end position="115"/>
    </location>
</feature>
<keyword evidence="1" id="KW-1133">Transmembrane helix</keyword>
<keyword evidence="3" id="KW-1185">Reference proteome</keyword>
<keyword evidence="1" id="KW-0472">Membrane</keyword>
<evidence type="ECO:0000256" key="1">
    <source>
        <dbReference type="SAM" id="Phobius"/>
    </source>
</evidence>
<keyword evidence="1" id="KW-0812">Transmembrane</keyword>
<dbReference type="STRING" id="1465756.BIV18_10060"/>
<evidence type="ECO:0000313" key="2">
    <source>
        <dbReference type="EMBL" id="OLR61707.1"/>
    </source>
</evidence>
<evidence type="ECO:0000313" key="3">
    <source>
        <dbReference type="Proteomes" id="UP000187166"/>
    </source>
</evidence>
<comment type="caution">
    <text evidence="2">The sequence shown here is derived from an EMBL/GenBank/DDBJ whole genome shotgun (WGS) entry which is preliminary data.</text>
</comment>
<dbReference type="Proteomes" id="UP000187166">
    <property type="component" value="Unassembled WGS sequence"/>
</dbReference>
<reference evidence="2 3" key="1">
    <citation type="journal article" date="2016" name="Appl. Environ. Microbiol.">
        <title>Function and Phylogeny of Bacterial Butyryl Coenzyme A:Acetate Transferases and Their Diversity in the Proximal Colon of Swine.</title>
        <authorList>
            <person name="Trachsel J."/>
            <person name="Bayles D.O."/>
            <person name="Looft T."/>
            <person name="Levine U.Y."/>
            <person name="Allen H.K."/>
        </authorList>
    </citation>
    <scope>NUCLEOTIDE SEQUENCE [LARGE SCALE GENOMIC DNA]</scope>
    <source>
        <strain evidence="2 3">35-6-1</strain>
    </source>
</reference>
<sequence>MQVIFKAHRFSDNPIALIICLIVFLLNCYAAWKVFEKADEEGWKAIIPIYNAYIYQKITFGDRYAWTFILFFIPYLGLVFALYSLYEMYKKFFFTDFGAILGAFFPYIANLYIAFNDDCHFSERNTFLNDFLDK</sequence>